<sequence length="134" mass="15467">MNIFSSNANPDISSNPDNNSNSKTDKDKNKEFLWFIGSITTSIVSILTASILLINLARQYKKKIPYQYAILLFGGFILLFVSSYINVNVIEHLKLYNDDSHYFVLMLKSILVITSCFIFYTLYMIVKTFKNKKK</sequence>
<dbReference type="EMBL" id="PP542043">
    <property type="protein sequence ID" value="XDO02011.1"/>
    <property type="molecule type" value="Genomic_DNA"/>
</dbReference>
<gene>
    <name evidence="3" type="ORF">FloV-SA2_00192</name>
</gene>
<feature type="transmembrane region" description="Helical" evidence="2">
    <location>
        <begin position="32"/>
        <end position="54"/>
    </location>
</feature>
<keyword evidence="2" id="KW-0812">Transmembrane</keyword>
<organism evidence="3">
    <name type="scientific">Florenciella sp. virus SA2</name>
    <dbReference type="NCBI Taxonomy" id="3240092"/>
    <lineage>
        <taxon>Viruses</taxon>
    </lineage>
</organism>
<feature type="transmembrane region" description="Helical" evidence="2">
    <location>
        <begin position="105"/>
        <end position="126"/>
    </location>
</feature>
<feature type="region of interest" description="Disordered" evidence="1">
    <location>
        <begin position="1"/>
        <end position="24"/>
    </location>
</feature>
<evidence type="ECO:0000256" key="2">
    <source>
        <dbReference type="SAM" id="Phobius"/>
    </source>
</evidence>
<protein>
    <submittedName>
        <fullName evidence="3">Uncharacterized protein</fullName>
    </submittedName>
</protein>
<feature type="compositionally biased region" description="Low complexity" evidence="1">
    <location>
        <begin position="1"/>
        <end position="22"/>
    </location>
</feature>
<reference evidence="3" key="1">
    <citation type="submission" date="2024-03" db="EMBL/GenBank/DDBJ databases">
        <title>Eukaryotic viruses encode the ribosomal protein eL40.</title>
        <authorList>
            <person name="Thomy J."/>
            <person name="Schvarcz C.R."/>
            <person name="McBeain K.A."/>
            <person name="Edwards K.F."/>
            <person name="Steward G.F."/>
        </authorList>
    </citation>
    <scope>NUCLEOTIDE SEQUENCE</scope>
    <source>
        <strain evidence="3">FloV-SA2</strain>
    </source>
</reference>
<accession>A0AB39JEA6</accession>
<name>A0AB39JEA6_9VIRU</name>
<evidence type="ECO:0000313" key="3">
    <source>
        <dbReference type="EMBL" id="XDO02011.1"/>
    </source>
</evidence>
<proteinExistence type="predicted"/>
<keyword evidence="2" id="KW-0472">Membrane</keyword>
<evidence type="ECO:0000256" key="1">
    <source>
        <dbReference type="SAM" id="MobiDB-lite"/>
    </source>
</evidence>
<feature type="transmembrane region" description="Helical" evidence="2">
    <location>
        <begin position="66"/>
        <end position="85"/>
    </location>
</feature>
<keyword evidence="2" id="KW-1133">Transmembrane helix</keyword>